<feature type="chain" id="PRO_5045260952" description="Rieske domain-containing protein" evidence="1">
    <location>
        <begin position="25"/>
        <end position="148"/>
    </location>
</feature>
<keyword evidence="3" id="KW-1185">Reference proteome</keyword>
<comment type="caution">
    <text evidence="2">The sequence shown here is derived from an EMBL/GenBank/DDBJ whole genome shotgun (WGS) entry which is preliminary data.</text>
</comment>
<dbReference type="PROSITE" id="PS51257">
    <property type="entry name" value="PROKAR_LIPOPROTEIN"/>
    <property type="match status" value="1"/>
</dbReference>
<dbReference type="EMBL" id="JBHTJH010000017">
    <property type="protein sequence ID" value="MFD0863515.1"/>
    <property type="molecule type" value="Genomic_DNA"/>
</dbReference>
<keyword evidence="1" id="KW-0732">Signal</keyword>
<dbReference type="RefSeq" id="WP_386409627.1">
    <property type="nucleotide sequence ID" value="NZ_JBHTJH010000017.1"/>
</dbReference>
<evidence type="ECO:0000256" key="1">
    <source>
        <dbReference type="SAM" id="SignalP"/>
    </source>
</evidence>
<accession>A0ABW3D0W7</accession>
<reference evidence="3" key="1">
    <citation type="journal article" date="2019" name="Int. J. Syst. Evol. Microbiol.">
        <title>The Global Catalogue of Microorganisms (GCM) 10K type strain sequencing project: providing services to taxonomists for standard genome sequencing and annotation.</title>
        <authorList>
            <consortium name="The Broad Institute Genomics Platform"/>
            <consortium name="The Broad Institute Genome Sequencing Center for Infectious Disease"/>
            <person name="Wu L."/>
            <person name="Ma J."/>
        </authorList>
    </citation>
    <scope>NUCLEOTIDE SEQUENCE [LARGE SCALE GENOMIC DNA]</scope>
    <source>
        <strain evidence="3">CCUG 62952</strain>
    </source>
</reference>
<gene>
    <name evidence="2" type="ORF">ACFQ1M_14965</name>
</gene>
<evidence type="ECO:0000313" key="3">
    <source>
        <dbReference type="Proteomes" id="UP001596978"/>
    </source>
</evidence>
<evidence type="ECO:0000313" key="2">
    <source>
        <dbReference type="EMBL" id="MFD0863515.1"/>
    </source>
</evidence>
<proteinExistence type="predicted"/>
<protein>
    <recommendedName>
        <fullName evidence="4">Rieske domain-containing protein</fullName>
    </recommendedName>
</protein>
<dbReference type="Proteomes" id="UP001596978">
    <property type="component" value="Unassembled WGS sequence"/>
</dbReference>
<name>A0ABW3D0W7_9FLAO</name>
<evidence type="ECO:0008006" key="4">
    <source>
        <dbReference type="Google" id="ProtNLM"/>
    </source>
</evidence>
<feature type="signal peptide" evidence="1">
    <location>
        <begin position="1"/>
        <end position="24"/>
    </location>
</feature>
<sequence length="148" mass="16029">MKRFLIFFLLITVLLSCSSDDNRAQRNPFLQEVSFRYTINLNLPSFDNLRFTGGSLLIQDPGAGIRGIIVYNLNGTTFLAWEASCPNHAPNSCSTMSPSSALATCSCENYQYSLGTGGPLSESDDGTPLFPLLNYSTVVSGSNVIVSN</sequence>
<organism evidence="2 3">
    <name type="scientific">Sungkyunkwania multivorans</name>
    <dbReference type="NCBI Taxonomy" id="1173618"/>
    <lineage>
        <taxon>Bacteria</taxon>
        <taxon>Pseudomonadati</taxon>
        <taxon>Bacteroidota</taxon>
        <taxon>Flavobacteriia</taxon>
        <taxon>Flavobacteriales</taxon>
        <taxon>Flavobacteriaceae</taxon>
        <taxon>Sungkyunkwania</taxon>
    </lineage>
</organism>